<protein>
    <submittedName>
        <fullName evidence="1">Uncharacterized protein</fullName>
    </submittedName>
</protein>
<gene>
    <name evidence="1" type="ORF">PsorP6_011966</name>
</gene>
<sequence>METTASCEDAHDTRFDPTRRAESPRPDPIERSFLPAAPSSISSPLRSSSDCFPAPGARPVVPRLNLRTHDAANPAPFHSRSNAPRRAHSDGHLTTSHASVPATAAAAATLVPCVAATRAQSASGLRDRGTSVVRNDALDPPPPPSNAADQTLPAGTVAPDVIAGSEASTSPRDTIERVQVVYATPGPLYLDLFSREDGTGARIKGFRRNEDGAMAATEASGRVCPGDDLVAMNGVDVSNMALHEIMTMAHETAFPLTLTFHCHVSNKDDAERNTTRMERKQSSAPLPPTSPSSRVGWGTKWSPRTQRTSSFEQLHTSSACETTSHDGPTLESSHGGKFGLVSLGKVGTDGVKKSLFRMMGTKAARPEEDKAVVQAWMHELALKPHTSATGRRQKKAAATQNVEILHSTPLVAVTTGGRFVGVLDEDRNEFALSWFRKLPSESAIREIKGIKRCPYFPSVDDVGAIVSLQCVSLRFPPLQRVVELPTPLVLDPDVGNTVNVFLETGAGSFSATLASNEHDSFQLKISAEGVTLVKISEFEEGGVVVTASYGPFLQVHLDPSNPLQFTLKVQEFGALLGHRPGDVCDLTQPKTPMHALSCFFLVAQNRQNRDILTLLIRTFRARSISPEHEQLAQADERELFVDPAYLVAMPPSPPAALSCGASPAPTLSPSSTVAATGETASTVGSPPPTAAAASPAGSSSSPGAHHCRVVSEGSSSSVSGARLSDLIGLEPAESGPDTREHKASSCVSGGTAPRASPRSSKDRVRATSGAVGVETTCFVNGRLAAQNEEISMLREKLASLSIRLKAAQQEKQLVLASIAVKDNRIEAQQQKLRHLEKLVRQCDHHVHEMHTMRSKWEDEARRHAACRRELDAVVAARASSGQDQSVQTESEWVEDEMWHGDTGSGTVERARDVVQQVKDHEVTIAHMEEAHVKLVAERNAFRAKSMELAKEVRRLLDGKVQGNNRLDAELVAIKTEEARRRAEEVTALKQALACGSDQGTERLVAEQLALQHTVHALQTALREARDQVDAVTKTNRALASQLEQLAPETGGKLEDVAPRASSLTGHDAVSSDEDEDDEDEEDEALRDGLAAFRRSLVGVREDK</sequence>
<organism evidence="1 2">
    <name type="scientific">Peronosclerospora sorghi</name>
    <dbReference type="NCBI Taxonomy" id="230839"/>
    <lineage>
        <taxon>Eukaryota</taxon>
        <taxon>Sar</taxon>
        <taxon>Stramenopiles</taxon>
        <taxon>Oomycota</taxon>
        <taxon>Peronosporomycetes</taxon>
        <taxon>Peronosporales</taxon>
        <taxon>Peronosporaceae</taxon>
        <taxon>Peronosclerospora</taxon>
    </lineage>
</organism>
<keyword evidence="2" id="KW-1185">Reference proteome</keyword>
<evidence type="ECO:0000313" key="2">
    <source>
        <dbReference type="Proteomes" id="UP001163321"/>
    </source>
</evidence>
<proteinExistence type="predicted"/>
<dbReference type="Proteomes" id="UP001163321">
    <property type="component" value="Chromosome 12"/>
</dbReference>
<dbReference type="EMBL" id="CM047591">
    <property type="protein sequence ID" value="KAI9918461.1"/>
    <property type="molecule type" value="Genomic_DNA"/>
</dbReference>
<reference evidence="1 2" key="1">
    <citation type="journal article" date="2022" name="bioRxiv">
        <title>The genome of the oomycete Peronosclerospora sorghi, a cosmopolitan pathogen of maize and sorghum, is inflated with dispersed pseudogenes.</title>
        <authorList>
            <person name="Fletcher K."/>
            <person name="Martin F."/>
            <person name="Isakeit T."/>
            <person name="Cavanaugh K."/>
            <person name="Magill C."/>
            <person name="Michelmore R."/>
        </authorList>
    </citation>
    <scope>NUCLEOTIDE SEQUENCE [LARGE SCALE GENOMIC DNA]</scope>
    <source>
        <strain evidence="1">P6</strain>
    </source>
</reference>
<name>A0ACC0WJI7_9STRA</name>
<evidence type="ECO:0000313" key="1">
    <source>
        <dbReference type="EMBL" id="KAI9918461.1"/>
    </source>
</evidence>
<comment type="caution">
    <text evidence="1">The sequence shown here is derived from an EMBL/GenBank/DDBJ whole genome shotgun (WGS) entry which is preliminary data.</text>
</comment>
<accession>A0ACC0WJI7</accession>